<reference evidence="8" key="2">
    <citation type="submission" date="2025-05" db="UniProtKB">
        <authorList>
            <consortium name="Ensembl"/>
        </authorList>
    </citation>
    <scope>IDENTIFICATION</scope>
</reference>
<dbReference type="GO" id="GO:0046872">
    <property type="term" value="F:metal ion binding"/>
    <property type="evidence" value="ECO:0007669"/>
    <property type="project" value="UniProtKB-KW"/>
</dbReference>
<comment type="similarity">
    <text evidence="1 6">Belongs to the peptidase M76 family.</text>
</comment>
<dbReference type="Ensembl" id="ENSFHET00000022682.1">
    <property type="protein sequence ID" value="ENSFHEP00000014771.1"/>
    <property type="gene ID" value="ENSFHEG00000016351.1"/>
</dbReference>
<evidence type="ECO:0000313" key="8">
    <source>
        <dbReference type="Ensembl" id="ENSFHEP00000014771.1"/>
    </source>
</evidence>
<dbReference type="AlphaFoldDB" id="A0A147A4M9"/>
<dbReference type="EC" id="3.4.24.-" evidence="6"/>
<reference evidence="7" key="1">
    <citation type="submission" date="2015-01" db="EMBL/GenBank/DDBJ databases">
        <title>EvidentialGene: Evidence-directed Construction of Complete mRNA Transcriptomes without Genomes.</title>
        <authorList>
            <person name="Gilbert D.G."/>
        </authorList>
    </citation>
    <scope>NUCLEOTIDE SEQUENCE</scope>
</reference>
<dbReference type="PANTHER" id="PTHR21711">
    <property type="entry name" value="MITOCHONDRIAL INNER MEMBRANE PROTEASE"/>
    <property type="match status" value="1"/>
</dbReference>
<organism evidence="7">
    <name type="scientific">Fundulus heteroclitus</name>
    <name type="common">Killifish</name>
    <name type="synonym">Mummichog</name>
    <dbReference type="NCBI Taxonomy" id="8078"/>
    <lineage>
        <taxon>Eukaryota</taxon>
        <taxon>Metazoa</taxon>
        <taxon>Chordata</taxon>
        <taxon>Craniata</taxon>
        <taxon>Vertebrata</taxon>
        <taxon>Euteleostomi</taxon>
        <taxon>Actinopterygii</taxon>
        <taxon>Neopterygii</taxon>
        <taxon>Teleostei</taxon>
        <taxon>Neoteleostei</taxon>
        <taxon>Acanthomorphata</taxon>
        <taxon>Ovalentaria</taxon>
        <taxon>Atherinomorphae</taxon>
        <taxon>Cyprinodontiformes</taxon>
        <taxon>Fundulidae</taxon>
        <taxon>Fundulus</taxon>
    </lineage>
</organism>
<dbReference type="CTD" id="91419"/>
<accession>A0A147A4M9</accession>
<dbReference type="STRING" id="8078.ENSFHEP00000030830"/>
<evidence type="ECO:0000256" key="2">
    <source>
        <dbReference type="ARBA" id="ARBA00022670"/>
    </source>
</evidence>
<keyword evidence="9" id="KW-1185">Reference proteome</keyword>
<sequence length="233" mass="26754">MDQAKQEEDYGYGHYPARNTAKPKMSLLRESLGTKNHKCQFMLTLAIETSPYAQLLLSAMKSSGCEVFRDRHFSCEDCDGTVSGGFDAASSQIVLCQNNIHQQSHMNRVVTHELIHAFDHCRAHVDWFNNFRHLACSEIRAANLSGDCAFRTELSRFNFGLKEHQQECVRSRALRSIQAVRKISREEAQKIVDEVFPSCFNDHAPFGRIPHGKKDAKFAYREFVKRDRYYASL</sequence>
<protein>
    <recommendedName>
        <fullName evidence="6">Mitochondrial inner membrane protease ATP23</fullName>
        <ecNumber evidence="6">3.4.24.-</ecNumber>
    </recommendedName>
</protein>
<dbReference type="Proteomes" id="UP000265000">
    <property type="component" value="Unplaced"/>
</dbReference>
<keyword evidence="4 6" id="KW-0378">Hydrolase</keyword>
<dbReference type="GO" id="GO:0034982">
    <property type="term" value="P:mitochondrial protein processing"/>
    <property type="evidence" value="ECO:0007669"/>
    <property type="project" value="TreeGrafter"/>
</dbReference>
<dbReference type="GO" id="GO:0033615">
    <property type="term" value="P:mitochondrial proton-transporting ATP synthase complex assembly"/>
    <property type="evidence" value="ECO:0007669"/>
    <property type="project" value="TreeGrafter"/>
</dbReference>
<evidence type="ECO:0000256" key="1">
    <source>
        <dbReference type="ARBA" id="ARBA00009915"/>
    </source>
</evidence>
<name>A0A147A4M9_FUNHE</name>
<keyword evidence="3 6" id="KW-0479">Metal-binding</keyword>
<evidence type="ECO:0000313" key="7">
    <source>
        <dbReference type="EMBL" id="JAR73217.1"/>
    </source>
</evidence>
<evidence type="ECO:0000256" key="4">
    <source>
        <dbReference type="ARBA" id="ARBA00022801"/>
    </source>
</evidence>
<dbReference type="PANTHER" id="PTHR21711:SF0">
    <property type="entry name" value="MITOCHONDRIAL INNER MEMBRANE PROTEASE ATP23 HOMOLOG"/>
    <property type="match status" value="1"/>
</dbReference>
<keyword evidence="2 6" id="KW-0645">Protease</keyword>
<dbReference type="EMBL" id="GCES01013106">
    <property type="protein sequence ID" value="JAR73217.1"/>
    <property type="molecule type" value="Transcribed_RNA"/>
</dbReference>
<dbReference type="InterPro" id="IPR019165">
    <property type="entry name" value="Peptidase_M76_ATP23"/>
</dbReference>
<dbReference type="GeneID" id="105929836"/>
<proteinExistence type="inferred from homology"/>
<dbReference type="Pfam" id="PF09768">
    <property type="entry name" value="Peptidase_M76"/>
    <property type="match status" value="1"/>
</dbReference>
<evidence type="ECO:0000256" key="6">
    <source>
        <dbReference type="RuleBase" id="RU364057"/>
    </source>
</evidence>
<evidence type="ECO:0000313" key="9">
    <source>
        <dbReference type="Proteomes" id="UP000265000"/>
    </source>
</evidence>
<dbReference type="Ensembl" id="ENSFHET00000022712.1">
    <property type="protein sequence ID" value="ENSFHEP00000030830.1"/>
    <property type="gene ID" value="ENSFHEG00000016351.1"/>
</dbReference>
<keyword evidence="5 6" id="KW-0482">Metalloprotease</keyword>
<dbReference type="GO" id="GO:0005739">
    <property type="term" value="C:mitochondrion"/>
    <property type="evidence" value="ECO:0007669"/>
    <property type="project" value="GOC"/>
</dbReference>
<dbReference type="GO" id="GO:0004222">
    <property type="term" value="F:metalloendopeptidase activity"/>
    <property type="evidence" value="ECO:0007669"/>
    <property type="project" value="InterPro"/>
</dbReference>
<dbReference type="GeneTree" id="ENSGT00390000010948"/>
<evidence type="ECO:0000256" key="5">
    <source>
        <dbReference type="ARBA" id="ARBA00023049"/>
    </source>
</evidence>
<dbReference type="OrthoDB" id="285308at2759"/>
<evidence type="ECO:0000256" key="3">
    <source>
        <dbReference type="ARBA" id="ARBA00022723"/>
    </source>
</evidence>